<dbReference type="AlphaFoldDB" id="A0A0H3C993"/>
<dbReference type="SMR" id="A0A0H3C993"/>
<proteinExistence type="inferred from homology"/>
<evidence type="ECO:0000256" key="6">
    <source>
        <dbReference type="ARBA" id="ARBA00023136"/>
    </source>
</evidence>
<evidence type="ECO:0000256" key="5">
    <source>
        <dbReference type="ARBA" id="ARBA00022989"/>
    </source>
</evidence>
<comment type="similarity">
    <text evidence="2">Belongs to the TrbI/VirB10 family.</text>
</comment>
<feature type="transmembrane region" description="Helical" evidence="8">
    <location>
        <begin position="34"/>
        <end position="54"/>
    </location>
</feature>
<dbReference type="InterPro" id="IPR042217">
    <property type="entry name" value="T4SS_VirB10/TrbI"/>
</dbReference>
<evidence type="ECO:0000256" key="8">
    <source>
        <dbReference type="SAM" id="Phobius"/>
    </source>
</evidence>
<comment type="subcellular location">
    <subcellularLocation>
        <location evidence="1">Cell membrane</location>
        <topology evidence="1">Single-pass membrane protein</topology>
    </subcellularLocation>
</comment>
<keyword evidence="6 8" id="KW-0472">Membrane</keyword>
<dbReference type="Gene3D" id="2.40.128.260">
    <property type="entry name" value="Type IV secretion system, VirB10/TraB/TrbI"/>
    <property type="match status" value="2"/>
</dbReference>
<dbReference type="CDD" id="cd16429">
    <property type="entry name" value="VirB10"/>
    <property type="match status" value="1"/>
</dbReference>
<feature type="compositionally biased region" description="Low complexity" evidence="7">
    <location>
        <begin position="98"/>
        <end position="112"/>
    </location>
</feature>
<evidence type="ECO:0000313" key="9">
    <source>
        <dbReference type="EMBL" id="ACL95969.1"/>
    </source>
</evidence>
<dbReference type="EMBL" id="CP001340">
    <property type="protein sequence ID" value="ACL95969.1"/>
    <property type="molecule type" value="Genomic_DNA"/>
</dbReference>
<dbReference type="PhylomeDB" id="A0A0H3C993"/>
<dbReference type="RefSeq" id="WP_010920280.1">
    <property type="nucleotide sequence ID" value="NC_011916.1"/>
</dbReference>
<evidence type="ECO:0000256" key="1">
    <source>
        <dbReference type="ARBA" id="ARBA00004162"/>
    </source>
</evidence>
<dbReference type="KEGG" id="ccs:CCNA_02504"/>
<dbReference type="InterPro" id="IPR005498">
    <property type="entry name" value="T4SS_VirB10/TraB/TrbI"/>
</dbReference>
<feature type="region of interest" description="Disordered" evidence="7">
    <location>
        <begin position="61"/>
        <end position="118"/>
    </location>
</feature>
<dbReference type="GO" id="GO:0005886">
    <property type="term" value="C:plasma membrane"/>
    <property type="evidence" value="ECO:0007669"/>
    <property type="project" value="UniProtKB-SubCell"/>
</dbReference>
<dbReference type="GeneID" id="7330656"/>
<organism evidence="9 10">
    <name type="scientific">Caulobacter vibrioides (strain NA1000 / CB15N)</name>
    <name type="common">Caulobacter crescentus</name>
    <dbReference type="NCBI Taxonomy" id="565050"/>
    <lineage>
        <taxon>Bacteria</taxon>
        <taxon>Pseudomonadati</taxon>
        <taxon>Pseudomonadota</taxon>
        <taxon>Alphaproteobacteria</taxon>
        <taxon>Caulobacterales</taxon>
        <taxon>Caulobacteraceae</taxon>
        <taxon>Caulobacter</taxon>
    </lineage>
</organism>
<sequence length="383" mass="39264">MTAPSPPSDPQLDSPVLRPLGYGPTAVSRPQSPWGLALGIVAIIILGMVVYASLSQAREAAQRPPTPPPALAAGTASPSPTASMPAIAVADSGAMQQGLPSPEGLPEGPLTPQTDTAAQEATTRLRAPAMVVDLDSRPAPDGDVRVAATIGAEPAPTRAAPRPLADDSKISAEERFAEKVAGSNADAARATRLTDPSLVAPQGTVIPAILETAINSDLPGFVRAVVSRDVRGFDGSTVLIPRGSKLIGQYKSGVAAGQTRAFIVWSRVLTPQGVSIDIASPGADRLGRGGLDGETNTHFFRRFGASILLSVLNAGLNAASNNGNGGDNTAIIIGSPQQASNIASIALQREIDIPTTITVAQGAPIRVFVARDLDFSGVVQKTR</sequence>
<dbReference type="Proteomes" id="UP000001364">
    <property type="component" value="Chromosome"/>
</dbReference>
<evidence type="ECO:0000313" key="10">
    <source>
        <dbReference type="Proteomes" id="UP000001364"/>
    </source>
</evidence>
<dbReference type="InterPro" id="IPR047695">
    <property type="entry name" value="T4SS_VirB10/PtlG"/>
</dbReference>
<keyword evidence="3" id="KW-1003">Cell membrane</keyword>
<gene>
    <name evidence="9" type="ordered locus">CCNA_02504</name>
</gene>
<dbReference type="Pfam" id="PF03743">
    <property type="entry name" value="TrbI"/>
    <property type="match status" value="1"/>
</dbReference>
<dbReference type="NCBIfam" id="NF038091">
    <property type="entry name" value="T4SS_VirB10"/>
    <property type="match status" value="1"/>
</dbReference>
<dbReference type="PATRIC" id="fig|565050.3.peg.2458"/>
<protein>
    <submittedName>
        <fullName evidence="9">Type IV secretory pathway, VirB10 channel protein</fullName>
    </submittedName>
</protein>
<evidence type="ECO:0000256" key="7">
    <source>
        <dbReference type="SAM" id="MobiDB-lite"/>
    </source>
</evidence>
<reference evidence="9 10" key="1">
    <citation type="journal article" date="2010" name="J. Bacteriol.">
        <title>The genetic basis of laboratory adaptation in Caulobacter crescentus.</title>
        <authorList>
            <person name="Marks M.E."/>
            <person name="Castro-Rojas C.M."/>
            <person name="Teiling C."/>
            <person name="Du L."/>
            <person name="Kapatral V."/>
            <person name="Walunas T.L."/>
            <person name="Crosson S."/>
        </authorList>
    </citation>
    <scope>NUCLEOTIDE SEQUENCE [LARGE SCALE GENOMIC DNA]</scope>
    <source>
        <strain evidence="10">NA1000 / CB15N</strain>
    </source>
</reference>
<keyword evidence="4 8" id="KW-0812">Transmembrane</keyword>
<evidence type="ECO:0000256" key="3">
    <source>
        <dbReference type="ARBA" id="ARBA00022475"/>
    </source>
</evidence>
<evidence type="ECO:0000256" key="2">
    <source>
        <dbReference type="ARBA" id="ARBA00010265"/>
    </source>
</evidence>
<keyword evidence="10" id="KW-1185">Reference proteome</keyword>
<keyword evidence="5 8" id="KW-1133">Transmembrane helix</keyword>
<dbReference type="RefSeq" id="YP_002517877.1">
    <property type="nucleotide sequence ID" value="NC_011916.1"/>
</dbReference>
<accession>A0A0H3C993</accession>
<feature type="compositionally biased region" description="Low complexity" evidence="7">
    <location>
        <begin position="71"/>
        <end position="88"/>
    </location>
</feature>
<name>A0A0H3C993_CAUVN</name>
<dbReference type="HOGENOM" id="CLU_041899_1_0_5"/>
<evidence type="ECO:0000256" key="4">
    <source>
        <dbReference type="ARBA" id="ARBA00022692"/>
    </source>
</evidence>
<dbReference type="OrthoDB" id="9807354at2"/>